<reference evidence="2" key="1">
    <citation type="submission" date="2019-08" db="EMBL/GenBank/DDBJ databases">
        <title>The genome of the North American firefly Photinus pyralis.</title>
        <authorList>
            <consortium name="Photinus pyralis genome working group"/>
            <person name="Fallon T.R."/>
            <person name="Sander Lower S.E."/>
            <person name="Weng J.-K."/>
        </authorList>
    </citation>
    <scope>NUCLEOTIDE SEQUENCE</scope>
    <source>
        <strain evidence="2">TRF0915ILg1</strain>
        <tissue evidence="2">Whole body</tissue>
    </source>
</reference>
<evidence type="ECO:0000313" key="2">
    <source>
        <dbReference type="EMBL" id="KAF2901163.1"/>
    </source>
</evidence>
<dbReference type="OrthoDB" id="6773340at2759"/>
<dbReference type="InterPro" id="IPR043128">
    <property type="entry name" value="Rev_trsase/Diguanyl_cyclase"/>
</dbReference>
<feature type="domain" description="Reverse transcriptase" evidence="1">
    <location>
        <begin position="380"/>
        <end position="582"/>
    </location>
</feature>
<dbReference type="FunFam" id="3.30.70.270:FF:000026">
    <property type="entry name" value="Transposon Ty3-G Gag-Pol polyprotein"/>
    <property type="match status" value="1"/>
</dbReference>
<evidence type="ECO:0000313" key="3">
    <source>
        <dbReference type="Proteomes" id="UP000801492"/>
    </source>
</evidence>
<dbReference type="Pfam" id="PF17919">
    <property type="entry name" value="RT_RNaseH_2"/>
    <property type="match status" value="1"/>
</dbReference>
<dbReference type="InterPro" id="IPR000477">
    <property type="entry name" value="RT_dom"/>
</dbReference>
<protein>
    <recommendedName>
        <fullName evidence="1">Reverse transcriptase domain-containing protein</fullName>
    </recommendedName>
</protein>
<dbReference type="AlphaFoldDB" id="A0A8K0D823"/>
<name>A0A8K0D823_IGNLU</name>
<dbReference type="InterPro" id="IPR050951">
    <property type="entry name" value="Retrovirus_Pol_polyprotein"/>
</dbReference>
<dbReference type="SUPFAM" id="SSF56672">
    <property type="entry name" value="DNA/RNA polymerases"/>
    <property type="match status" value="1"/>
</dbReference>
<dbReference type="EMBL" id="VTPC01001827">
    <property type="protein sequence ID" value="KAF2901163.1"/>
    <property type="molecule type" value="Genomic_DNA"/>
</dbReference>
<dbReference type="InterPro" id="IPR043502">
    <property type="entry name" value="DNA/RNA_pol_sf"/>
</dbReference>
<dbReference type="Gene3D" id="3.10.10.10">
    <property type="entry name" value="HIV Type 1 Reverse Transcriptase, subunit A, domain 1"/>
    <property type="match status" value="1"/>
</dbReference>
<dbReference type="GO" id="GO:0071897">
    <property type="term" value="P:DNA biosynthetic process"/>
    <property type="evidence" value="ECO:0007669"/>
    <property type="project" value="UniProtKB-ARBA"/>
</dbReference>
<comment type="caution">
    <text evidence="2">The sequence shown here is derived from an EMBL/GenBank/DDBJ whole genome shotgun (WGS) entry which is preliminary data.</text>
</comment>
<dbReference type="PANTHER" id="PTHR37984:SF9">
    <property type="entry name" value="INTEGRASE CATALYTIC DOMAIN-CONTAINING PROTEIN"/>
    <property type="match status" value="1"/>
</dbReference>
<evidence type="ECO:0000259" key="1">
    <source>
        <dbReference type="PROSITE" id="PS50878"/>
    </source>
</evidence>
<dbReference type="CDD" id="cd01647">
    <property type="entry name" value="RT_LTR"/>
    <property type="match status" value="1"/>
</dbReference>
<dbReference type="Gene3D" id="3.30.70.270">
    <property type="match status" value="2"/>
</dbReference>
<dbReference type="Pfam" id="PF00078">
    <property type="entry name" value="RVT_1"/>
    <property type="match status" value="1"/>
</dbReference>
<proteinExistence type="predicted"/>
<accession>A0A8K0D823</accession>
<dbReference type="CDD" id="cd09274">
    <property type="entry name" value="RNase_HI_RT_Ty3"/>
    <property type="match status" value="1"/>
</dbReference>
<keyword evidence="3" id="KW-1185">Reference proteome</keyword>
<sequence length="1068" mass="122828">MEAKGLSPLQVSGNLAEKWKKWIQKFDIYVTATELNKKSEAIQCAQLLYHLGEPCIEIFNSFEFKEAEVNKLEVLKAKFQSYFVPKKNLTYLRYKFFSSRRGEETIEQFSTDLKNRGKECDFGDLQEELVKMMLITGIKDEALREKLIEKDGPALTLEEAIECCTVTENARKQLRDMKNGKHQLLEDGHHPQKAAPRHVIREAVHQTRKAERKVNQIEIENKPDNDELINEYLSTETICVHGNSDDHILGNNIIPLVINNKTINCKIDSVADANLISLYFYVDKSCRKPVIGCTTCLNIGILQLHQDPKLNQNKQVNEINCNYKSLINEFASIFQGIGKINKPYHIELARDAKPVISPTRNVPFALRDKFKTCLDQLEINNIIKKVEGSSEWVNSYVLVKKEDGSLRICLDPQNLNKAIINHTYKIPNIDEIMNKLQGSRIFSTLDAANGFWNIPLDETSSKLCTFATPFGRYRFLRMPLGIKVTSEVFQDYFQNIFDMPGVEIYIDDILIHAKNKVFQIAKQHNVKFNLKKCKFGLAEVKYLGHKFNSSGISMDEEKIKAIKNMPSPRCKKDIERFIGLVTYLGRFIENLSDKTYHFRKLLKQDVIFEWNDEQETAFTSLKDFLVTKPTLKFFDPNKEITISVDASQNGLGAALLQDNKPCAFASRSMTDTQQRYAQIEKELLAIYFGVTKFYQYVYGRKFTVETDHKPLIFIFKKPLNDCPARLQRMRLSLQKYDINLIYKPGKQLIVADNLSRAALSETFEDNLNLEFQVCVVEQNLIISDASLNRLIQETKRNDELQKIKHYLINGWPTSINKMPTLLAYRNTPVNDLYTPSQLLMSRYLRDHLPINENQLKPSLINAKLYSQKIESKQEKSKLYFDKKGVKNLDKLENGTVVRYQEIPKGHWNLGIIVESMNHNVYKIKKDNGRCIIRNRRYTRKTKELNNKIMHPPESLSILVHDIDVNQSSTTNLVHDIDLDQSSTSIDAPSINVDLRSEEVSESDSAAMTEIDTRSETNVVPVENEVVNNSNCGNKPNKAPKQTNVLFTDHFAPCFTTLATIREGQTQKF</sequence>
<organism evidence="2 3">
    <name type="scientific">Ignelater luminosus</name>
    <name type="common">Cucubano</name>
    <name type="synonym">Pyrophorus luminosus</name>
    <dbReference type="NCBI Taxonomy" id="2038154"/>
    <lineage>
        <taxon>Eukaryota</taxon>
        <taxon>Metazoa</taxon>
        <taxon>Ecdysozoa</taxon>
        <taxon>Arthropoda</taxon>
        <taxon>Hexapoda</taxon>
        <taxon>Insecta</taxon>
        <taxon>Pterygota</taxon>
        <taxon>Neoptera</taxon>
        <taxon>Endopterygota</taxon>
        <taxon>Coleoptera</taxon>
        <taxon>Polyphaga</taxon>
        <taxon>Elateriformia</taxon>
        <taxon>Elateroidea</taxon>
        <taxon>Elateridae</taxon>
        <taxon>Agrypninae</taxon>
        <taxon>Pyrophorini</taxon>
        <taxon>Ignelater</taxon>
    </lineage>
</organism>
<gene>
    <name evidence="2" type="ORF">ILUMI_05039</name>
</gene>
<dbReference type="Proteomes" id="UP000801492">
    <property type="component" value="Unassembled WGS sequence"/>
</dbReference>
<dbReference type="PROSITE" id="PS50878">
    <property type="entry name" value="RT_POL"/>
    <property type="match status" value="1"/>
</dbReference>
<dbReference type="InterPro" id="IPR041577">
    <property type="entry name" value="RT_RNaseH_2"/>
</dbReference>
<dbReference type="PANTHER" id="PTHR37984">
    <property type="entry name" value="PROTEIN CBG26694"/>
    <property type="match status" value="1"/>
</dbReference>